<dbReference type="OrthoDB" id="2384577at2759"/>
<keyword evidence="4" id="KW-1185">Reference proteome</keyword>
<dbReference type="PROSITE" id="PS50090">
    <property type="entry name" value="MYB_LIKE"/>
    <property type="match status" value="1"/>
</dbReference>
<reference evidence="3 4" key="1">
    <citation type="submission" date="2018-06" db="EMBL/GenBank/DDBJ databases">
        <title>Comparative genomics reveals the genomic features of Rhizophagus irregularis, R. cerebriforme, R. diaphanum and Gigaspora rosea, and their symbiotic lifestyle signature.</title>
        <authorList>
            <person name="Morin E."/>
            <person name="San Clemente H."/>
            <person name="Chen E.C.H."/>
            <person name="De La Providencia I."/>
            <person name="Hainaut M."/>
            <person name="Kuo A."/>
            <person name="Kohler A."/>
            <person name="Murat C."/>
            <person name="Tang N."/>
            <person name="Roy S."/>
            <person name="Loubradou J."/>
            <person name="Henrissat B."/>
            <person name="Grigoriev I.V."/>
            <person name="Corradi N."/>
            <person name="Roux C."/>
            <person name="Martin F.M."/>
        </authorList>
    </citation>
    <scope>NUCLEOTIDE SEQUENCE [LARGE SCALE GENOMIC DNA]</scope>
    <source>
        <strain evidence="3 4">DAOM 227022</strain>
    </source>
</reference>
<evidence type="ECO:0000313" key="3">
    <source>
        <dbReference type="EMBL" id="RIA99432.1"/>
    </source>
</evidence>
<protein>
    <recommendedName>
        <fullName evidence="2">Myb-like domain-containing protein</fullName>
    </recommendedName>
</protein>
<comment type="caution">
    <text evidence="3">The sequence shown here is derived from an EMBL/GenBank/DDBJ whole genome shotgun (WGS) entry which is preliminary data.</text>
</comment>
<dbReference type="InterPro" id="IPR009057">
    <property type="entry name" value="Homeodomain-like_sf"/>
</dbReference>
<proteinExistence type="predicted"/>
<dbReference type="Proteomes" id="UP000265703">
    <property type="component" value="Unassembled WGS sequence"/>
</dbReference>
<dbReference type="SMART" id="SM00717">
    <property type="entry name" value="SANT"/>
    <property type="match status" value="1"/>
</dbReference>
<dbReference type="AlphaFoldDB" id="A0A397TNC3"/>
<sequence length="129" mass="14660">MSQQPDLKKRTRSKTKNDDDSLNKPQPKKSRGKAIKKESEDVISSESKVTPGLANDTEEGGGSQAQTSKKWTSEQRLQLIEAVIKHVKIPWDEICNEVDGEKNGKMCYDQWRRKIVPGLKNLIKSENEH</sequence>
<dbReference type="InterPro" id="IPR001005">
    <property type="entry name" value="SANT/Myb"/>
</dbReference>
<feature type="compositionally biased region" description="Polar residues" evidence="1">
    <location>
        <begin position="64"/>
        <end position="73"/>
    </location>
</feature>
<evidence type="ECO:0000259" key="2">
    <source>
        <dbReference type="PROSITE" id="PS50090"/>
    </source>
</evidence>
<evidence type="ECO:0000256" key="1">
    <source>
        <dbReference type="SAM" id="MobiDB-lite"/>
    </source>
</evidence>
<accession>A0A397TNC3</accession>
<gene>
    <name evidence="3" type="ORF">C1645_869989</name>
</gene>
<name>A0A397TNC3_9GLOM</name>
<feature type="region of interest" description="Disordered" evidence="1">
    <location>
        <begin position="1"/>
        <end position="73"/>
    </location>
</feature>
<feature type="domain" description="Myb-like" evidence="2">
    <location>
        <begin position="63"/>
        <end position="115"/>
    </location>
</feature>
<dbReference type="EMBL" id="QKYT01000004">
    <property type="protein sequence ID" value="RIA99432.1"/>
    <property type="molecule type" value="Genomic_DNA"/>
</dbReference>
<evidence type="ECO:0000313" key="4">
    <source>
        <dbReference type="Proteomes" id="UP000265703"/>
    </source>
</evidence>
<dbReference type="CDD" id="cd00167">
    <property type="entry name" value="SANT"/>
    <property type="match status" value="1"/>
</dbReference>
<dbReference type="SUPFAM" id="SSF46689">
    <property type="entry name" value="Homeodomain-like"/>
    <property type="match status" value="1"/>
</dbReference>
<dbReference type="Gene3D" id="1.10.10.60">
    <property type="entry name" value="Homeodomain-like"/>
    <property type="match status" value="1"/>
</dbReference>
<organism evidence="3 4">
    <name type="scientific">Glomus cerebriforme</name>
    <dbReference type="NCBI Taxonomy" id="658196"/>
    <lineage>
        <taxon>Eukaryota</taxon>
        <taxon>Fungi</taxon>
        <taxon>Fungi incertae sedis</taxon>
        <taxon>Mucoromycota</taxon>
        <taxon>Glomeromycotina</taxon>
        <taxon>Glomeromycetes</taxon>
        <taxon>Glomerales</taxon>
        <taxon>Glomeraceae</taxon>
        <taxon>Glomus</taxon>
    </lineage>
</organism>